<dbReference type="EMBL" id="OIVN01005892">
    <property type="protein sequence ID" value="SPD24442.1"/>
    <property type="molecule type" value="Genomic_DNA"/>
</dbReference>
<gene>
    <name evidence="8" type="ORF">FSB_LOCUS52324</name>
</gene>
<dbReference type="SUPFAM" id="SSF56112">
    <property type="entry name" value="Protein kinase-like (PK-like)"/>
    <property type="match status" value="1"/>
</dbReference>
<accession>A0A2N9II11</accession>
<organism evidence="8">
    <name type="scientific">Fagus sylvatica</name>
    <name type="common">Beechnut</name>
    <dbReference type="NCBI Taxonomy" id="28930"/>
    <lineage>
        <taxon>Eukaryota</taxon>
        <taxon>Viridiplantae</taxon>
        <taxon>Streptophyta</taxon>
        <taxon>Embryophyta</taxon>
        <taxon>Tracheophyta</taxon>
        <taxon>Spermatophyta</taxon>
        <taxon>Magnoliopsida</taxon>
        <taxon>eudicotyledons</taxon>
        <taxon>Gunneridae</taxon>
        <taxon>Pentapetalae</taxon>
        <taxon>rosids</taxon>
        <taxon>fabids</taxon>
        <taxon>Fagales</taxon>
        <taxon>Fagaceae</taxon>
        <taxon>Fagus</taxon>
    </lineage>
</organism>
<evidence type="ECO:0000256" key="6">
    <source>
        <dbReference type="ARBA" id="ARBA00023136"/>
    </source>
</evidence>
<sequence>MARISAQRLGSDLAWTDHGSMARITTQWLKGSDLETIRIGSGRARRVERTRVRNLGSDTIRADVVRQSMSDMWQGRLVQRLGRMPCVFRKPRSFSCAWARVRSSMASIFAALSRSAEQLLNGGAKFIIRCFDEVDMELLGFGGARWILQNFPTLQAARGGAFVADPDRKTRVLPIFELSTDLCDQFSGKCDICEVPIERVFRNVSAVEVKGNSALCGGIQELHLHACPIQGSKKHRKHVAFKLILAIGIAALCSTLLSMICLYRLRKSKKNCLSVSSFGRLYHKISYEELLNATEGFSLRNLIGSGPPLYSTFKSKGASKSFVAECEAFRNMRHRNLVKILTACSSIDFEGNDFKALVYEFMPNGSLEMWLHPEDAFKQMRNLNLLQRMNIAI</sequence>
<keyword evidence="2" id="KW-0433">Leucine-rich repeat</keyword>
<proteinExistence type="predicted"/>
<feature type="transmembrane region" description="Helical" evidence="7">
    <location>
        <begin position="243"/>
        <end position="265"/>
    </location>
</feature>
<comment type="subcellular location">
    <subcellularLocation>
        <location evidence="1">Membrane</location>
    </subcellularLocation>
</comment>
<keyword evidence="5 7" id="KW-1133">Transmembrane helix</keyword>
<dbReference type="AlphaFoldDB" id="A0A2N9II11"/>
<dbReference type="InterPro" id="IPR011009">
    <property type="entry name" value="Kinase-like_dom_sf"/>
</dbReference>
<reference evidence="8" key="1">
    <citation type="submission" date="2018-02" db="EMBL/GenBank/DDBJ databases">
        <authorList>
            <person name="Cohen D.B."/>
            <person name="Kent A.D."/>
        </authorList>
    </citation>
    <scope>NUCLEOTIDE SEQUENCE</scope>
</reference>
<dbReference type="PANTHER" id="PTHR27008">
    <property type="entry name" value="OS04G0122200 PROTEIN"/>
    <property type="match status" value="1"/>
</dbReference>
<keyword evidence="6 7" id="KW-0472">Membrane</keyword>
<evidence type="ECO:0000256" key="2">
    <source>
        <dbReference type="ARBA" id="ARBA00022614"/>
    </source>
</evidence>
<dbReference type="GO" id="GO:0016020">
    <property type="term" value="C:membrane"/>
    <property type="evidence" value="ECO:0007669"/>
    <property type="project" value="UniProtKB-SubCell"/>
</dbReference>
<evidence type="ECO:0000256" key="1">
    <source>
        <dbReference type="ARBA" id="ARBA00004370"/>
    </source>
</evidence>
<keyword evidence="3 7" id="KW-0812">Transmembrane</keyword>
<evidence type="ECO:0000256" key="5">
    <source>
        <dbReference type="ARBA" id="ARBA00022989"/>
    </source>
</evidence>
<evidence type="ECO:0000256" key="7">
    <source>
        <dbReference type="SAM" id="Phobius"/>
    </source>
</evidence>
<evidence type="ECO:0000313" key="8">
    <source>
        <dbReference type="EMBL" id="SPD24442.1"/>
    </source>
</evidence>
<evidence type="ECO:0000256" key="4">
    <source>
        <dbReference type="ARBA" id="ARBA00022737"/>
    </source>
</evidence>
<name>A0A2N9II11_FAGSY</name>
<protein>
    <submittedName>
        <fullName evidence="8">Uncharacterized protein</fullName>
    </submittedName>
</protein>
<evidence type="ECO:0000256" key="3">
    <source>
        <dbReference type="ARBA" id="ARBA00022692"/>
    </source>
</evidence>
<dbReference type="Gene3D" id="1.10.510.10">
    <property type="entry name" value="Transferase(Phosphotransferase) domain 1"/>
    <property type="match status" value="1"/>
</dbReference>
<dbReference type="PANTHER" id="PTHR27008:SF499">
    <property type="entry name" value="OS06G0581500 PROTEIN"/>
    <property type="match status" value="1"/>
</dbReference>
<dbReference type="InterPro" id="IPR051809">
    <property type="entry name" value="Plant_receptor-like_S/T_kinase"/>
</dbReference>
<keyword evidence="4" id="KW-0677">Repeat</keyword>